<dbReference type="AlphaFoldDB" id="A0A935PYK6"/>
<gene>
    <name evidence="1" type="ORF">IPJ27_05745</name>
</gene>
<comment type="caution">
    <text evidence="1">The sequence shown here is derived from an EMBL/GenBank/DDBJ whole genome shotgun (WGS) entry which is preliminary data.</text>
</comment>
<protein>
    <submittedName>
        <fullName evidence="1">Uncharacterized protein</fullName>
    </submittedName>
</protein>
<evidence type="ECO:0000313" key="1">
    <source>
        <dbReference type="EMBL" id="MBK7674296.1"/>
    </source>
</evidence>
<name>A0A935PYK6_9PROT</name>
<dbReference type="Proteomes" id="UP000697998">
    <property type="component" value="Unassembled WGS sequence"/>
</dbReference>
<proteinExistence type="predicted"/>
<dbReference type="EMBL" id="JADJMH010000003">
    <property type="protein sequence ID" value="MBK7674296.1"/>
    <property type="molecule type" value="Genomic_DNA"/>
</dbReference>
<sequence>MTQSATGMGFDVWVDVDAIDRYARSIQSPLGQPSGCTFTATGAAALWNPALDLLPSVLHPYRTGAGDLATCTTLLPESAIGALLFAALGVMRAVAGRRKPV</sequence>
<accession>A0A935PYK6</accession>
<evidence type="ECO:0000313" key="2">
    <source>
        <dbReference type="Proteomes" id="UP000697998"/>
    </source>
</evidence>
<organism evidence="1 2">
    <name type="scientific">Candidatus Accumulibacter proximus</name>
    <dbReference type="NCBI Taxonomy" id="2954385"/>
    <lineage>
        <taxon>Bacteria</taxon>
        <taxon>Pseudomonadati</taxon>
        <taxon>Pseudomonadota</taxon>
        <taxon>Betaproteobacteria</taxon>
        <taxon>Candidatus Accumulibacter</taxon>
    </lineage>
</organism>
<reference evidence="1 2" key="1">
    <citation type="submission" date="2020-10" db="EMBL/GenBank/DDBJ databases">
        <title>Connecting structure to function with the recovery of over 1000 high-quality activated sludge metagenome-assembled genomes encoding full-length rRNA genes using long-read sequencing.</title>
        <authorList>
            <person name="Singleton C.M."/>
            <person name="Petriglieri F."/>
            <person name="Kristensen J.M."/>
            <person name="Kirkegaard R.H."/>
            <person name="Michaelsen T.Y."/>
            <person name="Andersen M.H."/>
            <person name="Karst S.M."/>
            <person name="Dueholm M.S."/>
            <person name="Nielsen P.H."/>
            <person name="Albertsen M."/>
        </authorList>
    </citation>
    <scope>NUCLEOTIDE SEQUENCE [LARGE SCALE GENOMIC DNA]</scope>
    <source>
        <strain evidence="1">EsbW_18-Q3-R4-48_BATAC.285</strain>
    </source>
</reference>